<evidence type="ECO:0000256" key="3">
    <source>
        <dbReference type="ARBA" id="ARBA00023065"/>
    </source>
</evidence>
<organism evidence="4 5">
    <name type="scientific">Candidatus Sediminicultor quintus</name>
    <dbReference type="NCBI Taxonomy" id="1797291"/>
    <lineage>
        <taxon>Bacteria</taxon>
        <taxon>Pseudomonadati</taxon>
        <taxon>Atribacterota</taxon>
        <taxon>Candidatus Phoenicimicrobiia</taxon>
        <taxon>Candidatus Pheonicimicrobiales</taxon>
        <taxon>Candidatus Phoenicimicrobiaceae</taxon>
        <taxon>Candidatus Sediminicultor</taxon>
    </lineage>
</organism>
<dbReference type="Pfam" id="PF01990">
    <property type="entry name" value="ATP-synt_F"/>
    <property type="match status" value="1"/>
</dbReference>
<evidence type="ECO:0000313" key="4">
    <source>
        <dbReference type="EMBL" id="OGD17391.1"/>
    </source>
</evidence>
<dbReference type="Proteomes" id="UP000177701">
    <property type="component" value="Unassembled WGS sequence"/>
</dbReference>
<accession>A0A1F5AFX3</accession>
<proteinExistence type="inferred from homology"/>
<dbReference type="STRING" id="1797291.A2V47_00265"/>
<protein>
    <submittedName>
        <fullName evidence="4">ATP synthase subunit F</fullName>
    </submittedName>
</protein>
<reference evidence="4 5" key="1">
    <citation type="journal article" date="2016" name="Nat. Commun.">
        <title>Thousands of microbial genomes shed light on interconnected biogeochemical processes in an aquifer system.</title>
        <authorList>
            <person name="Anantharaman K."/>
            <person name="Brown C.T."/>
            <person name="Hug L.A."/>
            <person name="Sharon I."/>
            <person name="Castelle C.J."/>
            <person name="Probst A.J."/>
            <person name="Thomas B.C."/>
            <person name="Singh A."/>
            <person name="Wilkins M.J."/>
            <person name="Karaoz U."/>
            <person name="Brodie E.L."/>
            <person name="Williams K.H."/>
            <person name="Hubbard S.S."/>
            <person name="Banfield J.F."/>
        </authorList>
    </citation>
    <scope>NUCLEOTIDE SEQUENCE [LARGE SCALE GENOMIC DNA]</scope>
</reference>
<evidence type="ECO:0000313" key="5">
    <source>
        <dbReference type="Proteomes" id="UP000177701"/>
    </source>
</evidence>
<dbReference type="Gene3D" id="3.40.50.10580">
    <property type="entry name" value="ATPase, V1 complex, subunit F"/>
    <property type="match status" value="1"/>
</dbReference>
<evidence type="ECO:0000256" key="2">
    <source>
        <dbReference type="ARBA" id="ARBA00022448"/>
    </source>
</evidence>
<sequence length="102" mass="11663">MKVFMLSDNTHTLTGMRLSGVEGVVVHEREEILKELAKVKEKRDTGILLITELLAERVQLELNEMKLSGSLPIIVEIPDRHGTRRPPDFLTRYIRESIGLKI</sequence>
<dbReference type="AlphaFoldDB" id="A0A1F5AFX3"/>
<comment type="caution">
    <text evidence="4">The sequence shown here is derived from an EMBL/GenBank/DDBJ whole genome shotgun (WGS) entry which is preliminary data.</text>
</comment>
<gene>
    <name evidence="4" type="ORF">A2V47_00265</name>
</gene>
<evidence type="ECO:0000256" key="1">
    <source>
        <dbReference type="ARBA" id="ARBA00010148"/>
    </source>
</evidence>
<dbReference type="SUPFAM" id="SSF159468">
    <property type="entry name" value="AtpF-like"/>
    <property type="match status" value="1"/>
</dbReference>
<comment type="similarity">
    <text evidence="1">Belongs to the V-ATPase F subunit family.</text>
</comment>
<dbReference type="EMBL" id="MEYH01000006">
    <property type="protein sequence ID" value="OGD17391.1"/>
    <property type="molecule type" value="Genomic_DNA"/>
</dbReference>
<keyword evidence="3" id="KW-0406">Ion transport</keyword>
<dbReference type="InterPro" id="IPR036906">
    <property type="entry name" value="ATPase_V1_fsu_sf"/>
</dbReference>
<dbReference type="GO" id="GO:0046961">
    <property type="term" value="F:proton-transporting ATPase activity, rotational mechanism"/>
    <property type="evidence" value="ECO:0007669"/>
    <property type="project" value="InterPro"/>
</dbReference>
<name>A0A1F5AFX3_9BACT</name>
<keyword evidence="2" id="KW-0813">Transport</keyword>
<dbReference type="InterPro" id="IPR008218">
    <property type="entry name" value="ATPase_V1-cplx_f_g_su"/>
</dbReference>